<feature type="compositionally biased region" description="Polar residues" evidence="1">
    <location>
        <begin position="1333"/>
        <end position="1346"/>
    </location>
</feature>
<dbReference type="Proteomes" id="UP000277928">
    <property type="component" value="Unassembled WGS sequence"/>
</dbReference>
<feature type="region of interest" description="Disordered" evidence="1">
    <location>
        <begin position="3902"/>
        <end position="3934"/>
    </location>
</feature>
<evidence type="ECO:0000256" key="1">
    <source>
        <dbReference type="SAM" id="MobiDB-lite"/>
    </source>
</evidence>
<feature type="region of interest" description="Disordered" evidence="1">
    <location>
        <begin position="3588"/>
        <end position="3662"/>
    </location>
</feature>
<evidence type="ECO:0000313" key="2">
    <source>
        <dbReference type="EMBL" id="VDK71632.1"/>
    </source>
</evidence>
<feature type="compositionally biased region" description="Polar residues" evidence="1">
    <location>
        <begin position="113"/>
        <end position="123"/>
    </location>
</feature>
<gene>
    <name evidence="2" type="ORF">NLS_LOCUS1499</name>
</gene>
<dbReference type="OMA" id="DKHTTSM"/>
<feature type="region of interest" description="Disordered" evidence="1">
    <location>
        <begin position="13"/>
        <end position="33"/>
    </location>
</feature>
<feature type="compositionally biased region" description="Polar residues" evidence="1">
    <location>
        <begin position="1367"/>
        <end position="1386"/>
    </location>
</feature>
<dbReference type="STRING" id="42156.A0A3P6S703"/>
<feature type="compositionally biased region" description="Acidic residues" evidence="1">
    <location>
        <begin position="13"/>
        <end position="22"/>
    </location>
</feature>
<feature type="compositionally biased region" description="Polar residues" evidence="1">
    <location>
        <begin position="132"/>
        <end position="142"/>
    </location>
</feature>
<keyword evidence="3" id="KW-1185">Reference proteome</keyword>
<proteinExistence type="predicted"/>
<feature type="compositionally biased region" description="Polar residues" evidence="1">
    <location>
        <begin position="3626"/>
        <end position="3638"/>
    </location>
</feature>
<organism evidence="2 3">
    <name type="scientific">Litomosoides sigmodontis</name>
    <name type="common">Filarial nematode worm</name>
    <dbReference type="NCBI Taxonomy" id="42156"/>
    <lineage>
        <taxon>Eukaryota</taxon>
        <taxon>Metazoa</taxon>
        <taxon>Ecdysozoa</taxon>
        <taxon>Nematoda</taxon>
        <taxon>Chromadorea</taxon>
        <taxon>Rhabditida</taxon>
        <taxon>Spirurina</taxon>
        <taxon>Spiruromorpha</taxon>
        <taxon>Filarioidea</taxon>
        <taxon>Onchocercidae</taxon>
        <taxon>Litomosoides</taxon>
    </lineage>
</organism>
<feature type="region of interest" description="Disordered" evidence="1">
    <location>
        <begin position="4025"/>
        <end position="4055"/>
    </location>
</feature>
<accession>A0A3P6S703</accession>
<feature type="compositionally biased region" description="Basic and acidic residues" evidence="1">
    <location>
        <begin position="1596"/>
        <end position="1620"/>
    </location>
</feature>
<feature type="compositionally biased region" description="Low complexity" evidence="1">
    <location>
        <begin position="3917"/>
        <end position="3930"/>
    </location>
</feature>
<protein>
    <submittedName>
        <fullName evidence="2">Uncharacterized protein</fullName>
    </submittedName>
</protein>
<evidence type="ECO:0000313" key="3">
    <source>
        <dbReference type="Proteomes" id="UP000277928"/>
    </source>
</evidence>
<feature type="region of interest" description="Disordered" evidence="1">
    <location>
        <begin position="2614"/>
        <end position="2637"/>
    </location>
</feature>
<sequence>MSSWLTFFGLTEVEEEEEDNSPDESGATPLNPSILQELDEEQQAHVKEVFRRAKQAHKEVRVVLNTKKLSRLNNSRFRGTADENEEFFTVRNESSLQMDSLPETIEVTEAYDSSLNPNCSYQESSRDDLTGTKGSSSEQPGTFTQNIKRLSRQLYRWMSSVDDDGGDVLKSAQKLVRFSTPLNIERNTGFAKYAYKMSHEICTLAIADSVCKTVLDQYCQWLCTVIFTAVYNELKLKYETDTEIDRYCSELTINIFKCVYMNAVELLCGQKHETWSGSDHNVRIALLRASSTTFKKSISCECIESLAHLIDQESTLYNYSEFDDDSAEEFCYVLLQEDKEKLSQELTSVLQNFAEELWIHILALVLADVILKNQESMSQNQLLWTSLTLSSKENIEEEQENSFSSDDDYSDLDDSKYSISSDKFINEYTLLDNEKQSLHLYMKQEINGKMNPPLTLNGVDSIGDIYLNSSLTGVSGSEPSETEWSTERQLDSECYCSESFCEEKSSSTAMQKLNINEETRNIEAVKYIEEIIRNTECTMADEVTTKTTSHGNIFGQATNVDDLEIDLTTSLEEWSSSTLKAMRHHATSMFDSEIRLEHSTETDPRSLSEILKSNNSIQKETTKIDGKKNVLVREDKASPSSNSLSNSTTEITNHCNEFKGNNLSNISNPIHERPGDQTPLESHFSSTTRDRHPNTLRSMREMVHQSYRDEPAGRFNDIKNEKFESCSKFCDQRNISSMADEVFGKLQSPQIGEYLVEPEAERICADYEDYSVEEDGSFQQSQSGTSSATSGPDSSQQSLDMQMNPVLSTDGVNFADGILPAEGKKASVSEMILPKETVENTRQDLLDVLTKEEEEKVADSAENGNDVQEVTVMDKPELELTQDELEHIARVSSMAEEVFGKLQSPQIGEYLVEPEAERICADYEVYSAGKDGSEKAFQQSQSEVDFGIRKLGTQVAVDDLENSRTVLSAASCSHSLKEFAFEGSREEQGVRRKQHREQSIVGKSVAESLRDGSPVGICRDGQLFEDNIDLFATNGNCKHSEVVEGEKGIMLVKDDSYTQIVPDERFVFYLEHSNHYLTDGFNVTSTVTYTDRLYKKMARNLRFSQKIPRYGRASFWKTFDNEKEYSPPKTHAEGIKSSFTRASSVFVVYTDQNLVALQSEIPRKVVMNDGVEEALSYRGNTGPFVTSKIKNSESFELIEQRNLTPNINAVMPVLQDKWERPGEISSPCGSVLSHALFTGTASAEGKKSLRSSTWLFKNGKPRGTHQTNVFEQCERESVAGDGSMLYHADCLMRLNFFAERITEQVAELAAAELENRFDAELNPRARYFSQMRTDMDSQAQSAPDTPSESDEKIEGGITLGLAEKTEPQSVTMQETEPSRGSSWFSLFGGSTANGEDRLRSPISFLWRTSHRQSDASSQKSSLDGRNEFMDLLRRTSGASSNGSDLSTRLPDDALAGLSSDEREHIEKVLNAANRRSLSSQSAAAASRRQSIYKLLNMNDFELFERKHIEGVIEKAEKGAFPFVIKVTNANTIREELTNAGKEDMSDGTVNQTASNINESEERVDDKSKILLDKPMKSTYLCERLSKEQNEETSGDAAREISVRVERESSLDTKTDFERTGGSESNYEISDAEMEHIRKVTEEAMMMGADIQWVDWPSSDQKIFRNLQSMIATRSLIELKISEESNTLKDPNVDWKSGLNNHDDVASFSGEKVEPEKILSETHKQEVENLITNEANSFGDINSFQETPNLESVAIKFATTSMDRMKISRIYDGLEKERTEAVAIHMQEFEEGMKEPERSEKSSSEEVMENKLANLTCEKLEQINLVNERAKQLEESKEFNIFTLEETEKYKYEEELRGTMIDEEELRQKISGRWAKEHAVDRSFIYGSKINKQKWAEDEYLMKYELLQVNASEGQELGVQEIAIVENPEENKGINLPKDNAVLSAIEGKVKHLRENDLFEKKEMEIVQDQTKENNTLTEEELAQIRAVEQRAKQMEESFTFEARTAKALEEGKIKDLDLATNRQAFAKKPQNHLTEEKLEHVKVERNGVYQFETPLLQQFSTKEDITAEINQVELQQKDGAFGGAAFNKFASVLNPFKKNVIMTLSFKSNADKTKLSQNITSAKDVSKVKEQIVGESVENQNFKIHTPTLKATDYTYNTKVSVTTKDLTSVRTTDEYHENQDLEYISSSESTNFGPGTSDEEIDHNSVKSFDLFSETVCSTPEFKADIGFPEVNTTSTKYGTISNIEVMPCPVHMEHLPDSRTEVYSNGIPHEQILGMTSTSLTNVMQVSVQLRAADSAADGQTVDKFSGLTEEEIEHIKMIDFQAELENAKDISKVSMNNDEKPKVHDHSNFVKETTMNTEEYEELSVDVSEPKVFNFIGNGDKERSKMHLQMETIGSDEDMTSVDDTSQVSPKRFAANDVLLQESDKRDLRAVQRYELRQSTHAAEHDNEVKSLEGLGREANIGEWCEERLNSLRNSLCIEETREIPGFDLKLYTLTIIATKEPFSSDSPKIYSVKPEIEFVHLKLNHSDNQKIILFDYRCICKWNFLSESIERSKAFNTSNASIPHLPIDQASQLAAQAPETLALDVQSGESTSQLYAPYFAASATLQQVQQEQQYLPDTENERQRNRGSEPSAVARGMFGSLSRLAGDAFKGAKQATEQLAQVAQHAVSISDLTTVTKLKPPQKVSSLYSVSHENDLLSGLDDLSEEERQQIMAVMVNADLDMALTSMPGTSASVNIPVSHTLDSFVKNEKQRGPISSLPEQSDINSVSINEVDSSVTMPLFSDTMSEVDLSYLSPAEQNQIISVIKAAESEESNIIPPMSSLPPPPTTPLSITPISDEFNDNLAGLSQAEKDHILSVMKAAQEEHFELSRTSGNQIDDDDQNKDFGSTTDQEMANHEVFMESSTASSIDVALPQIDSYYTITDDSSCDLGFRHPSLVSSIVTGTDIQETDTPSAPGSSDYGSGEFDYTYGDDRRFIFDGVNQLEDSPKENQDTDSSIGAVNLFDQGHYEWAERKPRMWTTVFTEEEEKSDTDMEKDGMIAEDYPQAAATESTVKKSSDATEKNVYEISANQDNDERLFISADNLPKKALEMQTPVAQHEISENLHATRIPPAITVTNHDDGIRLLADDDSDAETSSSSDEDDYPDQVIEVPTAPPISYDEVEREQEQQEAFGKAVLQQIQAFGEAANDEFDVQWVHDNLIGNEAINNIFSHDESTTPAVTYDGILLSVEAEDNGKAVNLNEVTSERKNPFLDVDDSDSVLKIEEDALEPDDVDYTAAANYYNSQSLLTHRPGSVYTIPEDKEQDDGQINTDSKFYAKEVIRRTRAESVIPKTTTTIALSEEAVALNAVSIPNLAQKGRDVTTTVYSGDYYSQVQKRQADISKQTLYHSAETDVVTTVAEANVKSFEASRQLDQFTTSSSAAQKEPSSCLSGSVSLYNNVMTFNVSTHPIVSSDDFNSIHNGRIDDTEVSTDLPASRITQYSESGASLSPTSGTSSFYQILGQSFNKPSKTKSASLAETPGSLSDSNVEASSFRSDADLTATRLKRSPAMMLMGSQQLHVPSTSTTSQMLTTAYVPTLFSQPVQKEDEVQCSTSLEMGRRKLPSIPTQRAEKVSETPPAPVYLTSSAPVVSTSSDRQYHAQDPRAYSQPTSRTASLSNLSLPSLSSSTSYCRTIYPAILPGATIVNAKSKLHLRQTTSAATGDRSSVLGQTSGTKMPSPLARVLLKKELKEVLERRRESLEACEIEANQRQYTVHRMLITGLLPEYRSVDIDNIPNVIPCLLPVELISGARVVPSEVPSRTTTVTSTPVPECSVPPSLFSIQSDRQDVGISTDDLCLEPKLKSIGVQSESSFATVTAHTATPSSVYNEAAASRRQQMKHDPCTIHSDATTVLRPRFRSTETQTNGTRAYEAHSNRSSSNHHCSSANNMISSSEPNLLESTAKYFAEYDRQLQEHGRRLKSRLAFSDDDPMKRETRKQRVMNELAQRKERISSMIDLYSPSSFPVIHPTSDYSSTIPHYGSLPRIGFPTTRSPRSSRHDYVNRNRSQPSFGYGSLPRNYERYAELSYDDSQNDYYQSLPIPARCYDALSRSWHNVNPTAAEDPILDSRRRLYTTQSMNYLDPWLSYQRLPESNVAFERPLMKAAYDDLYRPQYMPASRPQNSYAPQGLSNTDIISQYANYLSNQFISDQQKATSGYPAEDRMFLNQAKKRPYSVPRYRFSTGNSQALRTVNYEDLPSMDVDSAYLHPNHSIQHPVIPDPSYAQSDHCDNWSSCQRLSYANSNALDSNTMLPYHPNHFAQTPNIFPGASPIHGEVYSRNDANYGSRPSNYATEYGNYYRDRAAYQVPNSLHRNYAIRRHYPYVPHPTQYHVDNRYPSIGEQHYSPSQPSVFRDNYPPSQLGHAVRAWSNGNIPMNNYDAVYPKEDALNRMYTTLNNNQRSIRPQYYGNGDI</sequence>
<feature type="region of interest" description="Disordered" evidence="1">
    <location>
        <begin position="2947"/>
        <end position="2966"/>
    </location>
</feature>
<feature type="region of interest" description="Disordered" evidence="1">
    <location>
        <begin position="2873"/>
        <end position="2892"/>
    </location>
</feature>
<feature type="compositionally biased region" description="Low complexity" evidence="1">
    <location>
        <begin position="777"/>
        <end position="791"/>
    </location>
</feature>
<dbReference type="OrthoDB" id="5877729at2759"/>
<reference evidence="2 3" key="1">
    <citation type="submission" date="2018-08" db="EMBL/GenBank/DDBJ databases">
        <authorList>
            <person name="Laetsch R D."/>
            <person name="Stevens L."/>
            <person name="Kumar S."/>
            <person name="Blaxter L. M."/>
        </authorList>
    </citation>
    <scope>NUCLEOTIDE SEQUENCE [LARGE SCALE GENOMIC DNA]</scope>
</reference>
<feature type="region of interest" description="Disordered" evidence="1">
    <location>
        <begin position="113"/>
        <end position="142"/>
    </location>
</feature>
<feature type="region of interest" description="Disordered" evidence="1">
    <location>
        <begin position="773"/>
        <end position="799"/>
    </location>
</feature>
<name>A0A3P6S703_LITSI</name>
<feature type="region of interest" description="Disordered" evidence="1">
    <location>
        <begin position="1584"/>
        <end position="1623"/>
    </location>
</feature>
<feature type="region of interest" description="Disordered" evidence="1">
    <location>
        <begin position="3511"/>
        <end position="3532"/>
    </location>
</feature>
<feature type="compositionally biased region" description="Polar residues" evidence="1">
    <location>
        <begin position="2947"/>
        <end position="2964"/>
    </location>
</feature>
<feature type="region of interest" description="Disordered" evidence="1">
    <location>
        <begin position="1333"/>
        <end position="1352"/>
    </location>
</feature>
<feature type="region of interest" description="Disordered" evidence="1">
    <location>
        <begin position="1359"/>
        <end position="1386"/>
    </location>
</feature>
<dbReference type="EMBL" id="UYRX01000053">
    <property type="protein sequence ID" value="VDK71632.1"/>
    <property type="molecule type" value="Genomic_DNA"/>
</dbReference>